<accession>A0A6A6I6M8</accession>
<dbReference type="EMBL" id="ML987199">
    <property type="protein sequence ID" value="KAF2245986.1"/>
    <property type="molecule type" value="Genomic_DNA"/>
</dbReference>
<reference evidence="1" key="1">
    <citation type="journal article" date="2020" name="Stud. Mycol.">
        <title>101 Dothideomycetes genomes: a test case for predicting lifestyles and emergence of pathogens.</title>
        <authorList>
            <person name="Haridas S."/>
            <person name="Albert R."/>
            <person name="Binder M."/>
            <person name="Bloem J."/>
            <person name="Labutti K."/>
            <person name="Salamov A."/>
            <person name="Andreopoulos B."/>
            <person name="Baker S."/>
            <person name="Barry K."/>
            <person name="Bills G."/>
            <person name="Bluhm B."/>
            <person name="Cannon C."/>
            <person name="Castanera R."/>
            <person name="Culley D."/>
            <person name="Daum C."/>
            <person name="Ezra D."/>
            <person name="Gonzalez J."/>
            <person name="Henrissat B."/>
            <person name="Kuo A."/>
            <person name="Liang C."/>
            <person name="Lipzen A."/>
            <person name="Lutzoni F."/>
            <person name="Magnuson J."/>
            <person name="Mondo S."/>
            <person name="Nolan M."/>
            <person name="Ohm R."/>
            <person name="Pangilinan J."/>
            <person name="Park H.-J."/>
            <person name="Ramirez L."/>
            <person name="Alfaro M."/>
            <person name="Sun H."/>
            <person name="Tritt A."/>
            <person name="Yoshinaga Y."/>
            <person name="Zwiers L.-H."/>
            <person name="Turgeon B."/>
            <person name="Goodwin S."/>
            <person name="Spatafora J."/>
            <person name="Crous P."/>
            <person name="Grigoriev I."/>
        </authorList>
    </citation>
    <scope>NUCLEOTIDE SEQUENCE</scope>
    <source>
        <strain evidence="1">CBS 122368</strain>
    </source>
</reference>
<evidence type="ECO:0000313" key="1">
    <source>
        <dbReference type="EMBL" id="KAF2245986.1"/>
    </source>
</evidence>
<dbReference type="GeneID" id="54580345"/>
<dbReference type="RefSeq" id="XP_033680990.1">
    <property type="nucleotide sequence ID" value="XM_033827015.1"/>
</dbReference>
<dbReference type="AlphaFoldDB" id="A0A6A6I6M8"/>
<dbReference type="Proteomes" id="UP000800094">
    <property type="component" value="Unassembled WGS sequence"/>
</dbReference>
<name>A0A6A6I6M8_9PLEO</name>
<gene>
    <name evidence="1" type="ORF">BU26DRAFT_507647</name>
</gene>
<keyword evidence="2" id="KW-1185">Reference proteome</keyword>
<organism evidence="1 2">
    <name type="scientific">Trematosphaeria pertusa</name>
    <dbReference type="NCBI Taxonomy" id="390896"/>
    <lineage>
        <taxon>Eukaryota</taxon>
        <taxon>Fungi</taxon>
        <taxon>Dikarya</taxon>
        <taxon>Ascomycota</taxon>
        <taxon>Pezizomycotina</taxon>
        <taxon>Dothideomycetes</taxon>
        <taxon>Pleosporomycetidae</taxon>
        <taxon>Pleosporales</taxon>
        <taxon>Massarineae</taxon>
        <taxon>Trematosphaeriaceae</taxon>
        <taxon>Trematosphaeria</taxon>
    </lineage>
</organism>
<sequence length="285" mass="31256">MADPSSIDYLFEDEDLPLPTTTTFPFEHLPAELQNAVYEAYFAAPQTIKINASGALLFPPLTHTSRQLRFETAGYVYAALARPGTRIHAQIRDYDVAPLLSRLAQLSRDLDIPQDSLVAKVSVSFVGAMHCANLLHWIRAHLAAPAQCPVFAYDCPSLPAYGAVSLFAGPLSLVEFVAAWYRPAENAVDRVKRRRAALRFLELTEELGCDYVERAREMDDEALAGPVFRTVAVWHHLLGKYRGELAGGKRGSGVRGELCEFAGVVYAFAGEFVGGRVFGRVPGGL</sequence>
<proteinExistence type="predicted"/>
<evidence type="ECO:0000313" key="2">
    <source>
        <dbReference type="Proteomes" id="UP000800094"/>
    </source>
</evidence>
<protein>
    <submittedName>
        <fullName evidence="1">Uncharacterized protein</fullName>
    </submittedName>
</protein>
<dbReference type="OrthoDB" id="3729586at2759"/>